<name>A0A0F9SA69_9ZZZZ</name>
<accession>A0A0F9SA69</accession>
<proteinExistence type="predicted"/>
<dbReference type="EMBL" id="LAZR01000734">
    <property type="protein sequence ID" value="KKN59197.1"/>
    <property type="molecule type" value="Genomic_DNA"/>
</dbReference>
<organism evidence="2">
    <name type="scientific">marine sediment metagenome</name>
    <dbReference type="NCBI Taxonomy" id="412755"/>
    <lineage>
        <taxon>unclassified sequences</taxon>
        <taxon>metagenomes</taxon>
        <taxon>ecological metagenomes</taxon>
    </lineage>
</organism>
<gene>
    <name evidence="2" type="ORF">LCGC14_0544230</name>
</gene>
<evidence type="ECO:0000313" key="2">
    <source>
        <dbReference type="EMBL" id="KKN59197.1"/>
    </source>
</evidence>
<dbReference type="AlphaFoldDB" id="A0A0F9SA69"/>
<comment type="caution">
    <text evidence="2">The sequence shown here is derived from an EMBL/GenBank/DDBJ whole genome shotgun (WGS) entry which is preliminary data.</text>
</comment>
<dbReference type="InterPro" id="IPR010982">
    <property type="entry name" value="Lambda_DNA-bd_dom_sf"/>
</dbReference>
<sequence length="60" mass="6900">MRVLNYYEDREINTFIKIYGQARMAKKAGVSPSYLSQALKGKYAIPEDVYQRIKEVLKGG</sequence>
<protein>
    <recommendedName>
        <fullName evidence="1">HTH cro/C1-type domain-containing protein</fullName>
    </recommendedName>
</protein>
<evidence type="ECO:0000259" key="1">
    <source>
        <dbReference type="Pfam" id="PF01381"/>
    </source>
</evidence>
<reference evidence="2" key="1">
    <citation type="journal article" date="2015" name="Nature">
        <title>Complex archaea that bridge the gap between prokaryotes and eukaryotes.</title>
        <authorList>
            <person name="Spang A."/>
            <person name="Saw J.H."/>
            <person name="Jorgensen S.L."/>
            <person name="Zaremba-Niedzwiedzka K."/>
            <person name="Martijn J."/>
            <person name="Lind A.E."/>
            <person name="van Eijk R."/>
            <person name="Schleper C."/>
            <person name="Guy L."/>
            <person name="Ettema T.J."/>
        </authorList>
    </citation>
    <scope>NUCLEOTIDE SEQUENCE</scope>
</reference>
<dbReference type="SUPFAM" id="SSF47413">
    <property type="entry name" value="lambda repressor-like DNA-binding domains"/>
    <property type="match status" value="1"/>
</dbReference>
<feature type="domain" description="HTH cro/C1-type" evidence="1">
    <location>
        <begin position="21"/>
        <end position="57"/>
    </location>
</feature>
<dbReference type="Gene3D" id="1.10.260.40">
    <property type="entry name" value="lambda repressor-like DNA-binding domains"/>
    <property type="match status" value="1"/>
</dbReference>
<dbReference type="Pfam" id="PF01381">
    <property type="entry name" value="HTH_3"/>
    <property type="match status" value="1"/>
</dbReference>
<dbReference type="CDD" id="cd00093">
    <property type="entry name" value="HTH_XRE"/>
    <property type="match status" value="1"/>
</dbReference>
<dbReference type="InterPro" id="IPR001387">
    <property type="entry name" value="Cro/C1-type_HTH"/>
</dbReference>
<dbReference type="GO" id="GO:0003677">
    <property type="term" value="F:DNA binding"/>
    <property type="evidence" value="ECO:0007669"/>
    <property type="project" value="InterPro"/>
</dbReference>